<dbReference type="Proteomes" id="UP000005226">
    <property type="component" value="Chromosome 8"/>
</dbReference>
<name>A0A674NBQ9_TAKRU</name>
<feature type="region of interest" description="Disordered" evidence="2">
    <location>
        <begin position="1"/>
        <end position="77"/>
    </location>
</feature>
<dbReference type="Ensembl" id="ENSTRUT00000091842.1">
    <property type="protein sequence ID" value="ENSTRUP00000071114.1"/>
    <property type="gene ID" value="ENSTRUG00000030741.1"/>
</dbReference>
<dbReference type="RefSeq" id="XP_029695837.1">
    <property type="nucleotide sequence ID" value="XM_029839977.1"/>
</dbReference>
<evidence type="ECO:0000256" key="2">
    <source>
        <dbReference type="SAM" id="MobiDB-lite"/>
    </source>
</evidence>
<dbReference type="CTD" id="203238"/>
<evidence type="ECO:0000313" key="4">
    <source>
        <dbReference type="Proteomes" id="UP000005226"/>
    </source>
</evidence>
<feature type="region of interest" description="Disordered" evidence="2">
    <location>
        <begin position="1055"/>
        <end position="1090"/>
    </location>
</feature>
<feature type="coiled-coil region" evidence="1">
    <location>
        <begin position="411"/>
        <end position="487"/>
    </location>
</feature>
<reference evidence="3" key="2">
    <citation type="submission" date="2025-08" db="UniProtKB">
        <authorList>
            <consortium name="Ensembl"/>
        </authorList>
    </citation>
    <scope>IDENTIFICATION</scope>
</reference>
<evidence type="ECO:0008006" key="5">
    <source>
        <dbReference type="Google" id="ProtNLM"/>
    </source>
</evidence>
<dbReference type="OMA" id="CRRFECD"/>
<keyword evidence="4" id="KW-1185">Reference proteome</keyword>
<feature type="coiled-coil region" evidence="1">
    <location>
        <begin position="143"/>
        <end position="247"/>
    </location>
</feature>
<accession>A0A674NBQ9</accession>
<evidence type="ECO:0000256" key="1">
    <source>
        <dbReference type="SAM" id="Coils"/>
    </source>
</evidence>
<protein>
    <recommendedName>
        <fullName evidence="5">Coiled-coil domain containing 171</fullName>
    </recommendedName>
</protein>
<evidence type="ECO:0000313" key="3">
    <source>
        <dbReference type="Ensembl" id="ENSTRUP00000071114.1"/>
    </source>
</evidence>
<dbReference type="GeneID" id="105419775"/>
<dbReference type="RefSeq" id="XP_029695835.1">
    <property type="nucleotide sequence ID" value="XM_029839975.1"/>
</dbReference>
<organism evidence="3 4">
    <name type="scientific">Takifugu rubripes</name>
    <name type="common">Japanese pufferfish</name>
    <name type="synonym">Fugu rubripes</name>
    <dbReference type="NCBI Taxonomy" id="31033"/>
    <lineage>
        <taxon>Eukaryota</taxon>
        <taxon>Metazoa</taxon>
        <taxon>Chordata</taxon>
        <taxon>Craniata</taxon>
        <taxon>Vertebrata</taxon>
        <taxon>Euteleostomi</taxon>
        <taxon>Actinopterygii</taxon>
        <taxon>Neopterygii</taxon>
        <taxon>Teleostei</taxon>
        <taxon>Neoteleostei</taxon>
        <taxon>Acanthomorphata</taxon>
        <taxon>Eupercaria</taxon>
        <taxon>Tetraodontiformes</taxon>
        <taxon>Tetradontoidea</taxon>
        <taxon>Tetraodontidae</taxon>
        <taxon>Takifugu</taxon>
    </lineage>
</organism>
<dbReference type="GeneTree" id="ENSGT00940000167699"/>
<gene>
    <name evidence="3" type="primary">ccdc171</name>
</gene>
<proteinExistence type="predicted"/>
<feature type="coiled-coil region" evidence="1">
    <location>
        <begin position="649"/>
        <end position="686"/>
    </location>
</feature>
<dbReference type="RefSeq" id="XP_029695836.1">
    <property type="nucleotide sequence ID" value="XM_029839976.1"/>
</dbReference>
<feature type="coiled-coil region" evidence="1">
    <location>
        <begin position="540"/>
        <end position="574"/>
    </location>
</feature>
<dbReference type="KEGG" id="tru:105419775"/>
<dbReference type="OrthoDB" id="287623at2759"/>
<dbReference type="PANTHER" id="PTHR37476">
    <property type="entry name" value="COILED-COIL DOMAIN-CONTAINING PROTEIN 171"/>
    <property type="match status" value="1"/>
</dbReference>
<keyword evidence="1" id="KW-0175">Coiled coil</keyword>
<reference evidence="3" key="3">
    <citation type="submission" date="2025-09" db="UniProtKB">
        <authorList>
            <consortium name="Ensembl"/>
        </authorList>
    </citation>
    <scope>IDENTIFICATION</scope>
</reference>
<feature type="compositionally biased region" description="Basic and acidic residues" evidence="2">
    <location>
        <begin position="49"/>
        <end position="67"/>
    </location>
</feature>
<feature type="region of interest" description="Disordered" evidence="2">
    <location>
        <begin position="310"/>
        <end position="364"/>
    </location>
</feature>
<sequence>MQTGTAESRRQPGLGGREESHGEPRGTPARARKSTEQESRRLKEKKKGRREEDRSQRDGGRNSRAADEGVPELGRPRLEIHQLQKEKLELMAAHNQETCRLQAELTRLRSQLERGEAQQVELQYQLSLHQRPSRERCSLAEQAAQLQQTVQELQKVLDLTQRAREEDCRVQQQEVEERDALIQNITSENQRLHQLLQDQEGALKELDQRIEEVQKETGVKREFTKELKHLREEEKRRTREKEASEEKISGLEMIVEAERSAHLETRFTCQLLQLRGEDLQAALELERSNQQGALHRAALLRAELREAERAVSQQREKNHGTERALERSEKELKQITSSLHREKSMTSDLTGKLEEEKRHHADTRQRWRQAVQMLADVREVLLQNSSSGSSPAKHDGSWSPAEVLQLLEATLGTSRTRLETASNQVQKLEEEKQSLHQLTTEQLGRLEESQQEVLRLQEGLAQLQQEASEWSAQIQGLQGQLERERQERTAEALKLTQEFQRESQARLSFLECVYQRLLARCVLLNQPQSMLGNFTWNELCDVINEQIDQLTSDLQNANEKVLQLQRSQEDVEEHMRRREETWSQQHTHTVAELQACRSECAAARRGASSLQRRLTSLTSDPCRRRGEAASFLCATGLLAGALRHAHRCLAMLRHQKAQLSRRLEEKEVLEEEVRRLAAALGGQEEQGGGALRRWRTAVWALLALHRWRQLSRHATVLFQVEAGRGGATVGICGGWSPKARAQVSARTAPPDRWEEFTCWLRSQRLSSAVLVSMAGLQGALEHPGSSPQHLTSACRSAVSRLLEHLVSQSEAEVTKLMDPPKSKPTLGSALQQHFLLFSQRLHSAEVERRSLRLELTNQKRGRKEEQVLGAAELRREQEAEALLQEQTDQLPVLQRRANTHAAQHSGLTQALAAAQQEVRQKERSLRTLAQHLFAVQRDRKRLARRLRRLQGELSHAASCRSSLISSLKAAETTCQQVRESLIQSQHAAQLRPLRLPTLLGVKQAESMMGAACQSFFTSFSQLHHACVSRINWLQQEASASQSHVTSGFAPVLLSDCSSPAPSKEDPAPLSNLPESKKSEGGLNEGKQEVR</sequence>
<feature type="compositionally biased region" description="Basic and acidic residues" evidence="2">
    <location>
        <begin position="1074"/>
        <end position="1090"/>
    </location>
</feature>
<feature type="coiled-coil region" evidence="1">
    <location>
        <begin position="876"/>
        <end position="952"/>
    </location>
</feature>
<dbReference type="PANTHER" id="PTHR37476:SF1">
    <property type="entry name" value="COILED-COIL DOMAIN-CONTAINING PROTEIN 171"/>
    <property type="match status" value="1"/>
</dbReference>
<dbReference type="AlphaFoldDB" id="A0A674NBQ9"/>
<dbReference type="InParanoid" id="A0A674NBQ9"/>
<reference evidence="3 4" key="1">
    <citation type="journal article" date="2011" name="Genome Biol. Evol.">
        <title>Integration of the genetic map and genome assembly of fugu facilitates insights into distinct features of genome evolution in teleosts and mammals.</title>
        <authorList>
            <person name="Kai W."/>
            <person name="Kikuchi K."/>
            <person name="Tohari S."/>
            <person name="Chew A.K."/>
            <person name="Tay A."/>
            <person name="Fujiwara A."/>
            <person name="Hosoya S."/>
            <person name="Suetake H."/>
            <person name="Naruse K."/>
            <person name="Brenner S."/>
            <person name="Suzuki Y."/>
            <person name="Venkatesh B."/>
        </authorList>
    </citation>
    <scope>NUCLEOTIDE SEQUENCE [LARGE SCALE GENOMIC DNA]</scope>
</reference>